<feature type="region of interest" description="Disordered" evidence="1">
    <location>
        <begin position="1"/>
        <end position="29"/>
    </location>
</feature>
<accession>A0A6A7BPH2</accession>
<organism evidence="2 3">
    <name type="scientific">Piedraia hortae CBS 480.64</name>
    <dbReference type="NCBI Taxonomy" id="1314780"/>
    <lineage>
        <taxon>Eukaryota</taxon>
        <taxon>Fungi</taxon>
        <taxon>Dikarya</taxon>
        <taxon>Ascomycota</taxon>
        <taxon>Pezizomycotina</taxon>
        <taxon>Dothideomycetes</taxon>
        <taxon>Dothideomycetidae</taxon>
        <taxon>Capnodiales</taxon>
        <taxon>Piedraiaceae</taxon>
        <taxon>Piedraia</taxon>
    </lineage>
</organism>
<dbReference type="EMBL" id="MU006067">
    <property type="protein sequence ID" value="KAF2857102.1"/>
    <property type="molecule type" value="Genomic_DNA"/>
</dbReference>
<feature type="compositionally biased region" description="Polar residues" evidence="1">
    <location>
        <begin position="135"/>
        <end position="153"/>
    </location>
</feature>
<dbReference type="AlphaFoldDB" id="A0A6A7BPH2"/>
<protein>
    <submittedName>
        <fullName evidence="2">Uncharacterized protein</fullName>
    </submittedName>
</protein>
<feature type="compositionally biased region" description="Polar residues" evidence="1">
    <location>
        <begin position="1"/>
        <end position="22"/>
    </location>
</feature>
<feature type="compositionally biased region" description="Low complexity" evidence="1">
    <location>
        <begin position="157"/>
        <end position="173"/>
    </location>
</feature>
<feature type="region of interest" description="Disordered" evidence="1">
    <location>
        <begin position="219"/>
        <end position="239"/>
    </location>
</feature>
<keyword evidence="3" id="KW-1185">Reference proteome</keyword>
<feature type="compositionally biased region" description="Low complexity" evidence="1">
    <location>
        <begin position="187"/>
        <end position="201"/>
    </location>
</feature>
<dbReference type="Proteomes" id="UP000799421">
    <property type="component" value="Unassembled WGS sequence"/>
</dbReference>
<feature type="region of interest" description="Disordered" evidence="1">
    <location>
        <begin position="46"/>
        <end position="178"/>
    </location>
</feature>
<feature type="compositionally biased region" description="Low complexity" evidence="1">
    <location>
        <begin position="65"/>
        <end position="77"/>
    </location>
</feature>
<sequence length="440" mass="47951">MYVNSQPTTRKFVSRPKQNYSGNHFKPVAGSNALLAPTSVLSIKADDTFPESSSGPPLKRPSLGHHSSSTYSHNPSSKLPETFRNVPPLPILQPQTYQPLSRIKSSKKSKIQHESLTSSINLPDPQRTLPAPEPESSSNILTSLRNPSSPPSKSSEADYPSSTASSSTLGLTPSFPPRTAINLLSESDLVSKWSPSDSSPISDERTLSWNLQRFSSGWMGREEEEEEGFPFSQQSTPEVQMPMSPLLPIYAREGRGRGGASLTGWGGREALSLLPPFADREVSPNAENKALSPLPLFSGEDSFAGPHTAPLGCREARQAALPDGREAKQAAPRGSRQASPPAKRKSGPLSPPTTAHTRETYVSAATPLPLPTPDPNFHRESHANQGRFNGERGGGKHFRLASKVCSHVLPRKKGGHGTGRVKRFLDLMWGKRRWKRRERS</sequence>
<evidence type="ECO:0000313" key="2">
    <source>
        <dbReference type="EMBL" id="KAF2857102.1"/>
    </source>
</evidence>
<gene>
    <name evidence="2" type="ORF">K470DRAFT_261122</name>
</gene>
<proteinExistence type="predicted"/>
<evidence type="ECO:0000256" key="1">
    <source>
        <dbReference type="SAM" id="MobiDB-lite"/>
    </source>
</evidence>
<feature type="region of interest" description="Disordered" evidence="1">
    <location>
        <begin position="318"/>
        <end position="395"/>
    </location>
</feature>
<reference evidence="2" key="1">
    <citation type="journal article" date="2020" name="Stud. Mycol.">
        <title>101 Dothideomycetes genomes: a test case for predicting lifestyles and emergence of pathogens.</title>
        <authorList>
            <person name="Haridas S."/>
            <person name="Albert R."/>
            <person name="Binder M."/>
            <person name="Bloem J."/>
            <person name="Labutti K."/>
            <person name="Salamov A."/>
            <person name="Andreopoulos B."/>
            <person name="Baker S."/>
            <person name="Barry K."/>
            <person name="Bills G."/>
            <person name="Bluhm B."/>
            <person name="Cannon C."/>
            <person name="Castanera R."/>
            <person name="Culley D."/>
            <person name="Daum C."/>
            <person name="Ezra D."/>
            <person name="Gonzalez J."/>
            <person name="Henrissat B."/>
            <person name="Kuo A."/>
            <person name="Liang C."/>
            <person name="Lipzen A."/>
            <person name="Lutzoni F."/>
            <person name="Magnuson J."/>
            <person name="Mondo S."/>
            <person name="Nolan M."/>
            <person name="Ohm R."/>
            <person name="Pangilinan J."/>
            <person name="Park H.-J."/>
            <person name="Ramirez L."/>
            <person name="Alfaro M."/>
            <person name="Sun H."/>
            <person name="Tritt A."/>
            <person name="Yoshinaga Y."/>
            <person name="Zwiers L.-H."/>
            <person name="Turgeon B."/>
            <person name="Goodwin S."/>
            <person name="Spatafora J."/>
            <person name="Crous P."/>
            <person name="Grigoriev I."/>
        </authorList>
    </citation>
    <scope>NUCLEOTIDE SEQUENCE</scope>
    <source>
        <strain evidence="2">CBS 480.64</strain>
    </source>
</reference>
<name>A0A6A7BPH2_9PEZI</name>
<evidence type="ECO:0000313" key="3">
    <source>
        <dbReference type="Proteomes" id="UP000799421"/>
    </source>
</evidence>
<feature type="region of interest" description="Disordered" evidence="1">
    <location>
        <begin position="186"/>
        <end position="205"/>
    </location>
</feature>